<evidence type="ECO:0000313" key="1">
    <source>
        <dbReference type="EMBL" id="RKG77774.1"/>
    </source>
</evidence>
<proteinExistence type="predicted"/>
<gene>
    <name evidence="1" type="ORF">D7V88_30580</name>
</gene>
<keyword evidence="2" id="KW-1185">Reference proteome</keyword>
<reference evidence="2" key="1">
    <citation type="submission" date="2018-09" db="EMBL/GenBank/DDBJ databases">
        <authorList>
            <person name="Livingstone P.G."/>
            <person name="Whitworth D.E."/>
        </authorList>
    </citation>
    <scope>NUCLEOTIDE SEQUENCE [LARGE SCALE GENOMIC DNA]</scope>
    <source>
        <strain evidence="2">CA054A</strain>
    </source>
</reference>
<accession>A0A3A8ID65</accession>
<protein>
    <recommendedName>
        <fullName evidence="3">Autotransporter outer membrane beta-barrel domain-containing protein</fullName>
    </recommendedName>
</protein>
<name>A0A3A8ID65_9BACT</name>
<dbReference type="Proteomes" id="UP000268094">
    <property type="component" value="Unassembled WGS sequence"/>
</dbReference>
<dbReference type="AlphaFoldDB" id="A0A3A8ID65"/>
<organism evidence="1 2">
    <name type="scientific">Corallococcus terminator</name>
    <dbReference type="NCBI Taxonomy" id="2316733"/>
    <lineage>
        <taxon>Bacteria</taxon>
        <taxon>Pseudomonadati</taxon>
        <taxon>Myxococcota</taxon>
        <taxon>Myxococcia</taxon>
        <taxon>Myxococcales</taxon>
        <taxon>Cystobacterineae</taxon>
        <taxon>Myxococcaceae</taxon>
        <taxon>Corallococcus</taxon>
    </lineage>
</organism>
<evidence type="ECO:0000313" key="2">
    <source>
        <dbReference type="Proteomes" id="UP000268094"/>
    </source>
</evidence>
<comment type="caution">
    <text evidence="1">The sequence shown here is derived from an EMBL/GenBank/DDBJ whole genome shotgun (WGS) entry which is preliminary data.</text>
</comment>
<evidence type="ECO:0008006" key="3">
    <source>
        <dbReference type="Google" id="ProtNLM"/>
    </source>
</evidence>
<sequence length="63" mass="6727">MQSDVPVRTGYLEASAGASSLTGAYACLEGGARIRQDLGLFAFAEANQRERMAGAGVRWTFGW</sequence>
<dbReference type="EMBL" id="RAVZ01000277">
    <property type="protein sequence ID" value="RKG77774.1"/>
    <property type="molecule type" value="Genomic_DNA"/>
</dbReference>